<dbReference type="Gene3D" id="3.40.50.170">
    <property type="entry name" value="Formyl transferase, N-terminal domain"/>
    <property type="match status" value="1"/>
</dbReference>
<dbReference type="EMBL" id="JACHIA010000002">
    <property type="protein sequence ID" value="MBB6069428.1"/>
    <property type="molecule type" value="Genomic_DNA"/>
</dbReference>
<accession>A0A841GV26</accession>
<comment type="caution">
    <text evidence="7">The sequence shown here is derived from an EMBL/GenBank/DDBJ whole genome shotgun (WGS) entry which is preliminary data.</text>
</comment>
<dbReference type="GO" id="GO:0005829">
    <property type="term" value="C:cytosol"/>
    <property type="evidence" value="ECO:0007669"/>
    <property type="project" value="TreeGrafter"/>
</dbReference>
<feature type="domain" description="Formyl transferase N-terminal" evidence="6">
    <location>
        <begin position="92"/>
        <end position="203"/>
    </location>
</feature>
<name>A0A841GV26_9BACT</name>
<evidence type="ECO:0000259" key="6">
    <source>
        <dbReference type="Pfam" id="PF00551"/>
    </source>
</evidence>
<dbReference type="AlphaFoldDB" id="A0A841GV26"/>
<reference evidence="7 8" key="1">
    <citation type="submission" date="2020-08" db="EMBL/GenBank/DDBJ databases">
        <title>Genomic Encyclopedia of Type Strains, Phase IV (KMG-IV): sequencing the most valuable type-strain genomes for metagenomic binning, comparative biology and taxonomic classification.</title>
        <authorList>
            <person name="Goeker M."/>
        </authorList>
    </citation>
    <scope>NUCLEOTIDE SEQUENCE [LARGE SCALE GENOMIC DNA]</scope>
    <source>
        <strain evidence="7 8">DSM 29007</strain>
    </source>
</reference>
<gene>
    <name evidence="7" type="ORF">HNQ61_001043</name>
</gene>
<evidence type="ECO:0000256" key="1">
    <source>
        <dbReference type="ARBA" id="ARBA00005054"/>
    </source>
</evidence>
<dbReference type="RefSeq" id="WP_170037698.1">
    <property type="nucleotide sequence ID" value="NZ_JABDTL010000002.1"/>
</dbReference>
<dbReference type="InterPro" id="IPR002376">
    <property type="entry name" value="Formyl_transf_N"/>
</dbReference>
<feature type="compositionally biased region" description="Basic and acidic residues" evidence="5">
    <location>
        <begin position="285"/>
        <end position="294"/>
    </location>
</feature>
<evidence type="ECO:0000256" key="4">
    <source>
        <dbReference type="ARBA" id="ARBA00022755"/>
    </source>
</evidence>
<proteinExistence type="predicted"/>
<dbReference type="PANTHER" id="PTHR43369">
    <property type="entry name" value="PHOSPHORIBOSYLGLYCINAMIDE FORMYLTRANSFERASE"/>
    <property type="match status" value="1"/>
</dbReference>
<evidence type="ECO:0000256" key="2">
    <source>
        <dbReference type="ARBA" id="ARBA00012254"/>
    </source>
</evidence>
<keyword evidence="3 7" id="KW-0808">Transferase</keyword>
<evidence type="ECO:0000256" key="5">
    <source>
        <dbReference type="SAM" id="MobiDB-lite"/>
    </source>
</evidence>
<keyword evidence="4" id="KW-0658">Purine biosynthesis</keyword>
<comment type="pathway">
    <text evidence="1">Purine metabolism; IMP biosynthesis via de novo pathway; N(2)-formyl-N(1)-(5-phospho-D-ribosyl)glycinamide from N(1)-(5-phospho-D-ribosyl)glycinamide (10-formyl THF route): step 1/1.</text>
</comment>
<evidence type="ECO:0000313" key="7">
    <source>
        <dbReference type="EMBL" id="MBB6069428.1"/>
    </source>
</evidence>
<feature type="region of interest" description="Disordered" evidence="5">
    <location>
        <begin position="274"/>
        <end position="294"/>
    </location>
</feature>
<keyword evidence="8" id="KW-1185">Reference proteome</keyword>
<dbReference type="SUPFAM" id="SSF53328">
    <property type="entry name" value="Formyltransferase"/>
    <property type="match status" value="1"/>
</dbReference>
<dbReference type="PANTHER" id="PTHR43369:SF2">
    <property type="entry name" value="PHOSPHORIBOSYLGLYCINAMIDE FORMYLTRANSFERASE"/>
    <property type="match status" value="1"/>
</dbReference>
<dbReference type="GO" id="GO:0004644">
    <property type="term" value="F:phosphoribosylglycinamide formyltransferase activity"/>
    <property type="evidence" value="ECO:0007669"/>
    <property type="project" value="UniProtKB-EC"/>
</dbReference>
<evidence type="ECO:0000313" key="8">
    <source>
        <dbReference type="Proteomes" id="UP000582837"/>
    </source>
</evidence>
<evidence type="ECO:0000256" key="3">
    <source>
        <dbReference type="ARBA" id="ARBA00022679"/>
    </source>
</evidence>
<dbReference type="GO" id="GO:0006189">
    <property type="term" value="P:'de novo' IMP biosynthetic process"/>
    <property type="evidence" value="ECO:0007669"/>
    <property type="project" value="TreeGrafter"/>
</dbReference>
<sequence length="294" mass="32862">MMRVAVLCSDQPHHHYLVAALRGRFEVPAVVVEPGSARLDRLARRKAWREYGWAVYHGARRRYLGLDAYRAAQFPPSPGENRPAHVVPWINDPSVPEVIEACRPDVTVVMGTSILLWPVLQRLGPVVLNIHGGYLPWYRGNHCFFFALYAGDFDRIGTTIHFVNSGIDTGDVLAHVRPPMHPGDNAETLYCRAEKLAIHFLVRQLDEYEQTGILPRTAQPSAGRTFRTRDRKPHHDVWLWARRLAGSLNVPTRLCPEIVPATGRWRGPVGIRSAAEQAGGGARVPSDDEARGAV</sequence>
<dbReference type="InterPro" id="IPR036477">
    <property type="entry name" value="Formyl_transf_N_sf"/>
</dbReference>
<dbReference type="Pfam" id="PF00551">
    <property type="entry name" value="Formyl_trans_N"/>
    <property type="match status" value="1"/>
</dbReference>
<dbReference type="EC" id="2.1.2.2" evidence="2"/>
<protein>
    <recommendedName>
        <fullName evidence="2">phosphoribosylglycinamide formyltransferase 1</fullName>
        <ecNumber evidence="2">2.1.2.2</ecNumber>
    </recommendedName>
</protein>
<organism evidence="7 8">
    <name type="scientific">Longimicrobium terrae</name>
    <dbReference type="NCBI Taxonomy" id="1639882"/>
    <lineage>
        <taxon>Bacteria</taxon>
        <taxon>Pseudomonadati</taxon>
        <taxon>Gemmatimonadota</taxon>
        <taxon>Longimicrobiia</taxon>
        <taxon>Longimicrobiales</taxon>
        <taxon>Longimicrobiaceae</taxon>
        <taxon>Longimicrobium</taxon>
    </lineage>
</organism>
<dbReference type="CDD" id="cd08653">
    <property type="entry name" value="FMT_core_like_3"/>
    <property type="match status" value="1"/>
</dbReference>
<dbReference type="Proteomes" id="UP000582837">
    <property type="component" value="Unassembled WGS sequence"/>
</dbReference>